<evidence type="ECO:0000259" key="1">
    <source>
        <dbReference type="PROSITE" id="PS50011"/>
    </source>
</evidence>
<organism evidence="2 3">
    <name type="scientific">Neonectria magnoliae</name>
    <dbReference type="NCBI Taxonomy" id="2732573"/>
    <lineage>
        <taxon>Eukaryota</taxon>
        <taxon>Fungi</taxon>
        <taxon>Dikarya</taxon>
        <taxon>Ascomycota</taxon>
        <taxon>Pezizomycotina</taxon>
        <taxon>Sordariomycetes</taxon>
        <taxon>Hypocreomycetidae</taxon>
        <taxon>Hypocreales</taxon>
        <taxon>Nectriaceae</taxon>
        <taxon>Neonectria</taxon>
    </lineage>
</organism>
<proteinExistence type="predicted"/>
<comment type="caution">
    <text evidence="2">The sequence shown here is derived from an EMBL/GenBank/DDBJ whole genome shotgun (WGS) entry which is preliminary data.</text>
</comment>
<reference evidence="2 3" key="1">
    <citation type="journal article" date="2025" name="Microbiol. Resour. Announc.">
        <title>Draft genome sequences for Neonectria magnoliae and Neonectria punicea, canker pathogens of Liriodendron tulipifera and Acer saccharum in West Virginia.</title>
        <authorList>
            <person name="Petronek H.M."/>
            <person name="Kasson M.T."/>
            <person name="Metheny A.M."/>
            <person name="Stauder C.M."/>
            <person name="Lovett B."/>
            <person name="Lynch S.C."/>
            <person name="Garnas J.R."/>
            <person name="Kasson L.R."/>
            <person name="Stajich J.E."/>
        </authorList>
    </citation>
    <scope>NUCLEOTIDE SEQUENCE [LARGE SCALE GENOMIC DNA]</scope>
    <source>
        <strain evidence="2 3">NRRL 64651</strain>
    </source>
</reference>
<dbReference type="InterPro" id="IPR011009">
    <property type="entry name" value="Kinase-like_dom_sf"/>
</dbReference>
<dbReference type="InterPro" id="IPR051681">
    <property type="entry name" value="Ser/Thr_Kinases-Pseudokinases"/>
</dbReference>
<dbReference type="InterPro" id="IPR001245">
    <property type="entry name" value="Ser-Thr/Tyr_kinase_cat_dom"/>
</dbReference>
<dbReference type="EMBL" id="JAZAVK010000026">
    <property type="protein sequence ID" value="KAK7429760.1"/>
    <property type="molecule type" value="Genomic_DNA"/>
</dbReference>
<dbReference type="SUPFAM" id="SSF56112">
    <property type="entry name" value="Protein kinase-like (PK-like)"/>
    <property type="match status" value="1"/>
</dbReference>
<dbReference type="Proteomes" id="UP001498421">
    <property type="component" value="Unassembled WGS sequence"/>
</dbReference>
<keyword evidence="3" id="KW-1185">Reference proteome</keyword>
<dbReference type="Pfam" id="PF07714">
    <property type="entry name" value="PK_Tyr_Ser-Thr"/>
    <property type="match status" value="1"/>
</dbReference>
<name>A0ABR1I8F7_9HYPO</name>
<evidence type="ECO:0000313" key="3">
    <source>
        <dbReference type="Proteomes" id="UP001498421"/>
    </source>
</evidence>
<accession>A0ABR1I8F7</accession>
<evidence type="ECO:0000313" key="2">
    <source>
        <dbReference type="EMBL" id="KAK7429760.1"/>
    </source>
</evidence>
<protein>
    <recommendedName>
        <fullName evidence="1">Protein kinase domain-containing protein</fullName>
    </recommendedName>
</protein>
<dbReference type="InterPro" id="IPR000719">
    <property type="entry name" value="Prot_kinase_dom"/>
</dbReference>
<gene>
    <name evidence="2" type="ORF">QQZ08_003786</name>
</gene>
<sequence>MTHEMDYELGKEATEEEQYLNLGMSKKATIVFRDTAAAEDAVATTLGFVEGHVEGYRCSALVLDGGSAADLVNEHFIHVGHPHSTILAFLLITDMRMTDWEAGQAVRARLEPLGRTGLSIIYAEKSKPTIAIKAAGFWLDGEMYDHAAFAENASETFKREAAIYEALGPHPHILKCLGAAYLRAGDETNPKEREAWAVRLERAPHGSLRERILEDASPSIACRLQLAVDLAETLQYIHDRGVIWGDISARNILVFDHLHIKLSDFAGSSLRDVYPELLFACEPRYWVPETTPPTPTKDVFAEELFALGTGICEITEWAVPYGELEIEELQERLMKGEYPHVSEDNPVASIIRKLWDSGYSSAKEAADALREVSTQLNVTTE</sequence>
<feature type="domain" description="Protein kinase" evidence="1">
    <location>
        <begin position="107"/>
        <end position="381"/>
    </location>
</feature>
<dbReference type="Gene3D" id="1.10.510.10">
    <property type="entry name" value="Transferase(Phosphotransferase) domain 1"/>
    <property type="match status" value="1"/>
</dbReference>
<dbReference type="PANTHER" id="PTHR44329">
    <property type="entry name" value="SERINE/THREONINE-PROTEIN KINASE TNNI3K-RELATED"/>
    <property type="match status" value="1"/>
</dbReference>
<dbReference type="PROSITE" id="PS50011">
    <property type="entry name" value="PROTEIN_KINASE_DOM"/>
    <property type="match status" value="1"/>
</dbReference>